<dbReference type="Proteomes" id="UP001164250">
    <property type="component" value="Chromosome 5"/>
</dbReference>
<proteinExistence type="predicted"/>
<comment type="caution">
    <text evidence="1">The sequence shown here is derived from an EMBL/GenBank/DDBJ whole genome shotgun (WGS) entry which is preliminary data.</text>
</comment>
<reference evidence="2" key="1">
    <citation type="journal article" date="2023" name="G3 (Bethesda)">
        <title>Genome assembly and association tests identify interacting loci associated with vigor, precocity, and sex in interspecific pistachio rootstocks.</title>
        <authorList>
            <person name="Palmer W."/>
            <person name="Jacygrad E."/>
            <person name="Sagayaradj S."/>
            <person name="Cavanaugh K."/>
            <person name="Han R."/>
            <person name="Bertier L."/>
            <person name="Beede B."/>
            <person name="Kafkas S."/>
            <person name="Golino D."/>
            <person name="Preece J."/>
            <person name="Michelmore R."/>
        </authorList>
    </citation>
    <scope>NUCLEOTIDE SEQUENCE [LARGE SCALE GENOMIC DNA]</scope>
</reference>
<gene>
    <name evidence="1" type="ORF">Patl1_27445</name>
</gene>
<protein>
    <submittedName>
        <fullName evidence="1">Uncharacterized protein</fullName>
    </submittedName>
</protein>
<evidence type="ECO:0000313" key="1">
    <source>
        <dbReference type="EMBL" id="KAJ0096492.1"/>
    </source>
</evidence>
<organism evidence="1 2">
    <name type="scientific">Pistacia atlantica</name>
    <dbReference type="NCBI Taxonomy" id="434234"/>
    <lineage>
        <taxon>Eukaryota</taxon>
        <taxon>Viridiplantae</taxon>
        <taxon>Streptophyta</taxon>
        <taxon>Embryophyta</taxon>
        <taxon>Tracheophyta</taxon>
        <taxon>Spermatophyta</taxon>
        <taxon>Magnoliopsida</taxon>
        <taxon>eudicotyledons</taxon>
        <taxon>Gunneridae</taxon>
        <taxon>Pentapetalae</taxon>
        <taxon>rosids</taxon>
        <taxon>malvids</taxon>
        <taxon>Sapindales</taxon>
        <taxon>Anacardiaceae</taxon>
        <taxon>Pistacia</taxon>
    </lineage>
</organism>
<evidence type="ECO:0000313" key="2">
    <source>
        <dbReference type="Proteomes" id="UP001164250"/>
    </source>
</evidence>
<keyword evidence="2" id="KW-1185">Reference proteome</keyword>
<sequence>MNPQQINSPREVWRKSGVLMAFLQRLILKRKPVLYGNCRRNLCSSLSAVPSDDDSSSSLPPQLPPFDYQPKAYLGSSSDKFLRKESAFWVLLCSITIKSLFVKQSCMQTLSRLNIVGGKRQYLFDESGRRYLDAFAVRVLITVVYFVNSGTEANELAMLMARLYSGNLGMIALRNAYHGGNSNRIGLTALNTWKYPIPQGEIHHVVNPDPYCGIFGSNAALYAKDVQDHIDFGSSGEVAAIQGVGGAVELAPGYLENMFMTLCGRLVVSAFT</sequence>
<accession>A0ACC1BC34</accession>
<dbReference type="EMBL" id="CM047901">
    <property type="protein sequence ID" value="KAJ0096492.1"/>
    <property type="molecule type" value="Genomic_DNA"/>
</dbReference>
<name>A0ACC1BC34_9ROSI</name>